<dbReference type="AlphaFoldDB" id="A0A2U3NLK1"/>
<evidence type="ECO:0008006" key="5">
    <source>
        <dbReference type="Google" id="ProtNLM"/>
    </source>
</evidence>
<dbReference type="NCBIfam" id="TIGR03083">
    <property type="entry name" value="maleylpyruvate isomerase family mycothiol-dependent enzyme"/>
    <property type="match status" value="1"/>
</dbReference>
<dbReference type="STRING" id="1841860.GCA_900157375_00165"/>
<dbReference type="Gene3D" id="1.20.120.450">
    <property type="entry name" value="dinb family like domain"/>
    <property type="match status" value="1"/>
</dbReference>
<gene>
    <name evidence="3" type="ORF">MRAB57_164</name>
</gene>
<evidence type="ECO:0000259" key="1">
    <source>
        <dbReference type="Pfam" id="PF07398"/>
    </source>
</evidence>
<dbReference type="SUPFAM" id="SSF109854">
    <property type="entry name" value="DinB/YfiT-like putative metalloenzymes"/>
    <property type="match status" value="1"/>
</dbReference>
<name>A0A2U3NLK1_9MYCO</name>
<dbReference type="Pfam" id="PF11716">
    <property type="entry name" value="MDMPI_N"/>
    <property type="match status" value="1"/>
</dbReference>
<sequence length="281" mass="30698">MADRPITKLDKSEVLSGLFAVWDDLDKLLDGLDAEQWQAMTPLPGWCVQAVVAHIVGTESFLEGIPAPEPDTDVKALDHVRNDIGAMNECWVRDLAKEPGAEVLARYRAVTDGRRKVLQGMSDEDWNAQGFTPAGPDSYGRFMRIRVFDCWMHEQDIRVALQRPSSDDELGGPASQLSLDEVAATMGFVVGKLAKAPDGSRVHFDLTGPLARGIRVSVDGRAQVVDDFGAQEPTSTIRLDALQFTRLAGGRPMCPARAQDVELGGDTDVAARIVERLNFVI</sequence>
<feature type="domain" description="MDMPI C-terminal" evidence="1">
    <location>
        <begin position="177"/>
        <end position="272"/>
    </location>
</feature>
<dbReference type="Proteomes" id="UP000240988">
    <property type="component" value="Unassembled WGS sequence"/>
</dbReference>
<accession>A0A2U3NLK1</accession>
<dbReference type="InterPro" id="IPR034660">
    <property type="entry name" value="DinB/YfiT-like"/>
</dbReference>
<dbReference type="RefSeq" id="WP_077085876.1">
    <property type="nucleotide sequence ID" value="NZ_LT721901.1"/>
</dbReference>
<feature type="domain" description="Mycothiol-dependent maleylpyruvate isomerase metal-binding" evidence="2">
    <location>
        <begin position="20"/>
        <end position="158"/>
    </location>
</feature>
<reference evidence="3 4" key="1">
    <citation type="submission" date="2017-01" db="EMBL/GenBank/DDBJ databases">
        <authorList>
            <consortium name="Urmite Genomes"/>
        </authorList>
    </citation>
    <scope>NUCLEOTIDE SEQUENCE [LARGE SCALE GENOMIC DNA]</scope>
    <source>
        <strain evidence="3 4">AB57</strain>
    </source>
</reference>
<dbReference type="Pfam" id="PF07398">
    <property type="entry name" value="MDMPI_C"/>
    <property type="match status" value="1"/>
</dbReference>
<dbReference type="InterPro" id="IPR010872">
    <property type="entry name" value="MDMPI_C-term_domain"/>
</dbReference>
<organism evidence="3 4">
    <name type="scientific">Mycobacterium rhizamassiliense</name>
    <dbReference type="NCBI Taxonomy" id="1841860"/>
    <lineage>
        <taxon>Bacteria</taxon>
        <taxon>Bacillati</taxon>
        <taxon>Actinomycetota</taxon>
        <taxon>Actinomycetes</taxon>
        <taxon>Mycobacteriales</taxon>
        <taxon>Mycobacteriaceae</taxon>
        <taxon>Mycobacterium</taxon>
    </lineage>
</organism>
<protein>
    <recommendedName>
        <fullName evidence="5">Maleylpyruvate isomerase family mycothiol-dependent enzyme</fullName>
    </recommendedName>
</protein>
<evidence type="ECO:0000313" key="3">
    <source>
        <dbReference type="EMBL" id="SPM32366.1"/>
    </source>
</evidence>
<dbReference type="InterPro" id="IPR017517">
    <property type="entry name" value="Maleyloyr_isom"/>
</dbReference>
<evidence type="ECO:0000259" key="2">
    <source>
        <dbReference type="Pfam" id="PF11716"/>
    </source>
</evidence>
<dbReference type="InterPro" id="IPR024344">
    <property type="entry name" value="MDMPI_metal-binding"/>
</dbReference>
<dbReference type="GO" id="GO:0046872">
    <property type="term" value="F:metal ion binding"/>
    <property type="evidence" value="ECO:0007669"/>
    <property type="project" value="InterPro"/>
</dbReference>
<evidence type="ECO:0000313" key="4">
    <source>
        <dbReference type="Proteomes" id="UP000240988"/>
    </source>
</evidence>
<proteinExistence type="predicted"/>
<dbReference type="EMBL" id="FUFA01000001">
    <property type="protein sequence ID" value="SPM32366.1"/>
    <property type="molecule type" value="Genomic_DNA"/>
</dbReference>
<dbReference type="OrthoDB" id="154293at2"/>
<keyword evidence="4" id="KW-1185">Reference proteome</keyword>